<keyword evidence="5 6" id="KW-0449">Lipoprotein</keyword>
<comment type="similarity">
    <text evidence="6">Belongs to the LptE lipoprotein family.</text>
</comment>
<sequence>MPTRRTWLTALAGSMLAGCGFQLRRPPELALKRVHLGGFGSDSALADELRRQLRMSPGATLAATPAESDVVLEAVLDQSVPVVASITAAGQVRELTLRSTLVFRVRRADGTELIGPTTLTQAREMSYAENDALAKEHEQQFLIRTMHQDIARQVLRRLAALPADGSAVAPAASR</sequence>
<dbReference type="Gene3D" id="3.30.160.150">
    <property type="entry name" value="Lipoprotein like domain"/>
    <property type="match status" value="1"/>
</dbReference>
<organism evidence="7 8">
    <name type="scientific">Leptothrix discophora</name>
    <dbReference type="NCBI Taxonomy" id="89"/>
    <lineage>
        <taxon>Bacteria</taxon>
        <taxon>Pseudomonadati</taxon>
        <taxon>Pseudomonadota</taxon>
        <taxon>Betaproteobacteria</taxon>
        <taxon>Burkholderiales</taxon>
        <taxon>Sphaerotilaceae</taxon>
        <taxon>Leptothrix</taxon>
    </lineage>
</organism>
<keyword evidence="8" id="KW-1185">Reference proteome</keyword>
<keyword evidence="3 6" id="KW-0564">Palmitate</keyword>
<dbReference type="InterPro" id="IPR007485">
    <property type="entry name" value="LPS_assembly_LptE"/>
</dbReference>
<name>A0ABT9G762_LEPDI</name>
<evidence type="ECO:0000313" key="7">
    <source>
        <dbReference type="EMBL" id="MDP4302231.1"/>
    </source>
</evidence>
<keyword evidence="2 6" id="KW-0472">Membrane</keyword>
<dbReference type="PROSITE" id="PS51257">
    <property type="entry name" value="PROKAR_LIPOPROTEIN"/>
    <property type="match status" value="1"/>
</dbReference>
<evidence type="ECO:0000256" key="6">
    <source>
        <dbReference type="HAMAP-Rule" id="MF_01186"/>
    </source>
</evidence>
<dbReference type="PANTHER" id="PTHR38098:SF1">
    <property type="entry name" value="LPS-ASSEMBLY LIPOPROTEIN LPTE"/>
    <property type="match status" value="1"/>
</dbReference>
<dbReference type="Proteomes" id="UP001235760">
    <property type="component" value="Unassembled WGS sequence"/>
</dbReference>
<gene>
    <name evidence="6 7" type="primary">lptE</name>
    <name evidence="7" type="ORF">Q8X39_16465</name>
</gene>
<keyword evidence="4 6" id="KW-0998">Cell outer membrane</keyword>
<dbReference type="PANTHER" id="PTHR38098">
    <property type="entry name" value="LPS-ASSEMBLY LIPOPROTEIN LPTE"/>
    <property type="match status" value="1"/>
</dbReference>
<comment type="subunit">
    <text evidence="6">Component of the lipopolysaccharide transport and assembly complex. Interacts with LptD.</text>
</comment>
<accession>A0ABT9G762</accession>
<evidence type="ECO:0000256" key="1">
    <source>
        <dbReference type="ARBA" id="ARBA00022729"/>
    </source>
</evidence>
<protein>
    <recommendedName>
        <fullName evidence="6">LPS-assembly lipoprotein LptE</fullName>
    </recommendedName>
</protein>
<comment type="function">
    <text evidence="6">Together with LptD, is involved in the assembly of lipopolysaccharide (LPS) at the surface of the outer membrane. Required for the proper assembly of LptD. Binds LPS and may serve as the LPS recognition site at the outer membrane.</text>
</comment>
<reference evidence="7 8" key="1">
    <citation type="submission" date="2023-08" db="EMBL/GenBank/DDBJ databases">
        <authorList>
            <person name="Roldan D.M."/>
            <person name="Menes R.J."/>
        </authorList>
    </citation>
    <scope>NUCLEOTIDE SEQUENCE [LARGE SCALE GENOMIC DNA]</scope>
    <source>
        <strain evidence="7 8">CCM 2812</strain>
    </source>
</reference>
<dbReference type="Pfam" id="PF04390">
    <property type="entry name" value="LptE"/>
    <property type="match status" value="1"/>
</dbReference>
<evidence type="ECO:0000313" key="8">
    <source>
        <dbReference type="Proteomes" id="UP001235760"/>
    </source>
</evidence>
<evidence type="ECO:0000256" key="3">
    <source>
        <dbReference type="ARBA" id="ARBA00023139"/>
    </source>
</evidence>
<evidence type="ECO:0000256" key="5">
    <source>
        <dbReference type="ARBA" id="ARBA00023288"/>
    </source>
</evidence>
<evidence type="ECO:0000256" key="2">
    <source>
        <dbReference type="ARBA" id="ARBA00023136"/>
    </source>
</evidence>
<dbReference type="HAMAP" id="MF_01186">
    <property type="entry name" value="LPS_assembly_LptE"/>
    <property type="match status" value="1"/>
</dbReference>
<comment type="subcellular location">
    <subcellularLocation>
        <location evidence="6">Cell outer membrane</location>
        <topology evidence="6">Lipid-anchor</topology>
    </subcellularLocation>
</comment>
<keyword evidence="1 6" id="KW-0732">Signal</keyword>
<comment type="caution">
    <text evidence="7">The sequence shown here is derived from an EMBL/GenBank/DDBJ whole genome shotgun (WGS) entry which is preliminary data.</text>
</comment>
<proteinExistence type="inferred from homology"/>
<dbReference type="RefSeq" id="WP_305750774.1">
    <property type="nucleotide sequence ID" value="NZ_JAUZEE010000010.1"/>
</dbReference>
<evidence type="ECO:0000256" key="4">
    <source>
        <dbReference type="ARBA" id="ARBA00023237"/>
    </source>
</evidence>
<dbReference type="EMBL" id="JAUZEE010000010">
    <property type="protein sequence ID" value="MDP4302231.1"/>
    <property type="molecule type" value="Genomic_DNA"/>
</dbReference>